<evidence type="ECO:0000259" key="3">
    <source>
        <dbReference type="PROSITE" id="PS50994"/>
    </source>
</evidence>
<feature type="domain" description="Integrase catalytic" evidence="3">
    <location>
        <begin position="233"/>
        <end position="396"/>
    </location>
</feature>
<sequence>MKKLPKYSPEVRERAIRMVFEHLPEYESQWATISAIAPKIGCTPETLRLWVRQSERNSGQRDGLSTVERERVKLLERENRQLRQANEILRKASAYFCPGGARPPIQTMKTFIDENRQSYGVEPICKVLPIAPSTYYQYAAQQADPSQQSARAQRDQELGEHIQRVWDEHFQVYGVRKVWRQLLREGLQVARCTVQRLMGELGLQGVVRGKPVKTTVSDQARPCLRDHVNRQFAAECPNALWVSDFTYVSTWQGFVYVAFIIDVFARFIVGWKVSSSARTDFVLDALEQALYARRPIKQGGLIHHSDRGVQYVSIRYTERLVEAGIEPSVGSVGDSYDNALAETINGLYKAEVIHRRSWPSRGAVELETLKWVDWFNHRRLLEPIGHIPPVEAEAIYYQQLTESAQVA</sequence>
<dbReference type="EMBL" id="JAEVFO010000110">
    <property type="protein sequence ID" value="MBM0142461.1"/>
    <property type="molecule type" value="Genomic_DNA"/>
</dbReference>
<evidence type="ECO:0000313" key="5">
    <source>
        <dbReference type="Proteomes" id="UP000644195"/>
    </source>
</evidence>
<dbReference type="SUPFAM" id="SSF53098">
    <property type="entry name" value="Ribonuclease H-like"/>
    <property type="match status" value="1"/>
</dbReference>
<dbReference type="Pfam" id="PF00665">
    <property type="entry name" value="rve"/>
    <property type="match status" value="1"/>
</dbReference>
<protein>
    <submittedName>
        <fullName evidence="4">IS3 family transposase</fullName>
    </submittedName>
</protein>
<dbReference type="Proteomes" id="UP000644195">
    <property type="component" value="Unassembled WGS sequence"/>
</dbReference>
<proteinExistence type="inferred from homology"/>
<comment type="similarity">
    <text evidence="1">Belongs to the transposase 8 family.</text>
</comment>
<keyword evidence="2" id="KW-0175">Coiled coil</keyword>
<dbReference type="PANTHER" id="PTHR46889:SF5">
    <property type="entry name" value="INTEGRASE PROTEIN"/>
    <property type="match status" value="1"/>
</dbReference>
<dbReference type="Gene3D" id="3.30.420.10">
    <property type="entry name" value="Ribonuclease H-like superfamily/Ribonuclease H"/>
    <property type="match status" value="1"/>
</dbReference>
<dbReference type="InterPro" id="IPR025948">
    <property type="entry name" value="HTH-like_dom"/>
</dbReference>
<name>A0ABS1XLT5_PSEC1</name>
<dbReference type="Gene3D" id="1.10.10.10">
    <property type="entry name" value="Winged helix-like DNA-binding domain superfamily/Winged helix DNA-binding domain"/>
    <property type="match status" value="1"/>
</dbReference>
<dbReference type="InterPro" id="IPR001584">
    <property type="entry name" value="Integrase_cat-core"/>
</dbReference>
<dbReference type="RefSeq" id="WP_122320269.1">
    <property type="nucleotide sequence ID" value="NZ_JAEVFO010000110.1"/>
</dbReference>
<dbReference type="InterPro" id="IPR036388">
    <property type="entry name" value="WH-like_DNA-bd_sf"/>
</dbReference>
<evidence type="ECO:0000256" key="1">
    <source>
        <dbReference type="ARBA" id="ARBA00009964"/>
    </source>
</evidence>
<dbReference type="InterPro" id="IPR012337">
    <property type="entry name" value="RNaseH-like_sf"/>
</dbReference>
<evidence type="ECO:0000256" key="2">
    <source>
        <dbReference type="SAM" id="Coils"/>
    </source>
</evidence>
<organism evidence="4 5">
    <name type="scientific">Pseudomonas cannabina pv. alisalensis</name>
    <dbReference type="NCBI Taxonomy" id="757414"/>
    <lineage>
        <taxon>Bacteria</taxon>
        <taxon>Pseudomonadati</taxon>
        <taxon>Pseudomonadota</taxon>
        <taxon>Gammaproteobacteria</taxon>
        <taxon>Pseudomonadales</taxon>
        <taxon>Pseudomonadaceae</taxon>
        <taxon>Pseudomonas</taxon>
    </lineage>
</organism>
<accession>A0ABS1XLT5</accession>
<dbReference type="InterPro" id="IPR002514">
    <property type="entry name" value="Transposase_8"/>
</dbReference>
<dbReference type="Pfam" id="PF01527">
    <property type="entry name" value="HTH_Tnp_1"/>
    <property type="match status" value="1"/>
</dbReference>
<dbReference type="PANTHER" id="PTHR46889">
    <property type="entry name" value="TRANSPOSASE INSF FOR INSERTION SEQUENCE IS3B-RELATED"/>
    <property type="match status" value="1"/>
</dbReference>
<evidence type="ECO:0000313" key="4">
    <source>
        <dbReference type="EMBL" id="MBM0142461.1"/>
    </source>
</evidence>
<dbReference type="InterPro" id="IPR048020">
    <property type="entry name" value="Transpos_IS3"/>
</dbReference>
<dbReference type="Pfam" id="PF13276">
    <property type="entry name" value="HTH_21"/>
    <property type="match status" value="1"/>
</dbReference>
<feature type="coiled-coil region" evidence="2">
    <location>
        <begin position="65"/>
        <end position="95"/>
    </location>
</feature>
<dbReference type="InterPro" id="IPR050900">
    <property type="entry name" value="Transposase_IS3/IS150/IS904"/>
</dbReference>
<dbReference type="InterPro" id="IPR009057">
    <property type="entry name" value="Homeodomain-like_sf"/>
</dbReference>
<reference evidence="4 5" key="1">
    <citation type="submission" date="2020-12" db="EMBL/GenBank/DDBJ databases">
        <title>Genome of Pca MAFF 106156.</title>
        <authorList>
            <person name="Fujikawa T."/>
            <person name="Inoue Y."/>
        </authorList>
    </citation>
    <scope>NUCLEOTIDE SEQUENCE [LARGE SCALE GENOMIC DNA]</scope>
    <source>
        <strain evidence="4 5">MAFF 106156</strain>
    </source>
</reference>
<keyword evidence="5" id="KW-1185">Reference proteome</keyword>
<gene>
    <name evidence="4" type="ORF">JHZ66_27445</name>
</gene>
<dbReference type="NCBIfam" id="NF033516">
    <property type="entry name" value="transpos_IS3"/>
    <property type="match status" value="1"/>
</dbReference>
<dbReference type="InterPro" id="IPR036397">
    <property type="entry name" value="RNaseH_sf"/>
</dbReference>
<dbReference type="SUPFAM" id="SSF46689">
    <property type="entry name" value="Homeodomain-like"/>
    <property type="match status" value="1"/>
</dbReference>
<comment type="caution">
    <text evidence="4">The sequence shown here is derived from an EMBL/GenBank/DDBJ whole genome shotgun (WGS) entry which is preliminary data.</text>
</comment>
<dbReference type="PROSITE" id="PS50994">
    <property type="entry name" value="INTEGRASE"/>
    <property type="match status" value="1"/>
</dbReference>